<protein>
    <submittedName>
        <fullName evidence="2">Uncharacterized protein</fullName>
    </submittedName>
</protein>
<dbReference type="EMBL" id="MWDQ01000091">
    <property type="protein sequence ID" value="OQB73214.1"/>
    <property type="molecule type" value="Genomic_DNA"/>
</dbReference>
<evidence type="ECO:0000313" key="2">
    <source>
        <dbReference type="EMBL" id="OQB75233.1"/>
    </source>
</evidence>
<dbReference type="EMBL" id="MWDQ01000020">
    <property type="protein sequence ID" value="OQB75233.1"/>
    <property type="molecule type" value="Genomic_DNA"/>
</dbReference>
<name>A0A1V6CEE7_UNCT6</name>
<dbReference type="AlphaFoldDB" id="A0A1V6CEE7"/>
<gene>
    <name evidence="2" type="ORF">BWX89_00092</name>
    <name evidence="1" type="ORF">BWX89_01072</name>
</gene>
<evidence type="ECO:0000313" key="1">
    <source>
        <dbReference type="EMBL" id="OQB73214.1"/>
    </source>
</evidence>
<comment type="caution">
    <text evidence="2">The sequence shown here is derived from an EMBL/GenBank/DDBJ whole genome shotgun (WGS) entry which is preliminary data.</text>
</comment>
<sequence>MFAPFNFAITCIPKQIPRILYLPLKISGSGKKVISDSVKCPGPPDRIIVVMFFSLRVDSLTL</sequence>
<dbReference type="Proteomes" id="UP000485562">
    <property type="component" value="Unassembled WGS sequence"/>
</dbReference>
<organism evidence="2">
    <name type="scientific">candidate division TA06 bacterium ADurb.Bin131</name>
    <dbReference type="NCBI Taxonomy" id="1852827"/>
    <lineage>
        <taxon>Bacteria</taxon>
        <taxon>Bacteria division TA06</taxon>
    </lineage>
</organism>
<proteinExistence type="predicted"/>
<accession>A0A1V6CEE7</accession>
<reference evidence="2" key="1">
    <citation type="submission" date="2017-02" db="EMBL/GenBank/DDBJ databases">
        <title>Delving into the versatile metabolic prowess of the omnipresent phylum Bacteroidetes.</title>
        <authorList>
            <person name="Nobu M.K."/>
            <person name="Mei R."/>
            <person name="Narihiro T."/>
            <person name="Kuroda K."/>
            <person name="Liu W.-T."/>
        </authorList>
    </citation>
    <scope>NUCLEOTIDE SEQUENCE</scope>
    <source>
        <strain evidence="2">ADurb.Bin131</strain>
    </source>
</reference>